<reference evidence="2 3" key="1">
    <citation type="submission" date="2024-01" db="EMBL/GenBank/DDBJ databases">
        <title>Genome mining of biosynthetic gene clusters to explore secondary metabolites of Streptomyces sp.</title>
        <authorList>
            <person name="Baig A."/>
            <person name="Ajitkumar Shintre N."/>
            <person name="Kumar H."/>
            <person name="Anbarasu A."/>
            <person name="Ramaiah S."/>
        </authorList>
    </citation>
    <scope>NUCLEOTIDE SEQUENCE [LARGE SCALE GENOMIC DNA]</scope>
    <source>
        <strain evidence="2 3">A01</strain>
    </source>
</reference>
<dbReference type="Pfam" id="PF19054">
    <property type="entry name" value="DUF5753"/>
    <property type="match status" value="1"/>
</dbReference>
<comment type="caution">
    <text evidence="2">The sequence shown here is derived from an EMBL/GenBank/DDBJ whole genome shotgun (WGS) entry which is preliminary data.</text>
</comment>
<evidence type="ECO:0000313" key="2">
    <source>
        <dbReference type="EMBL" id="MFB8768923.1"/>
    </source>
</evidence>
<name>A0ABV5DWG0_9ACTN</name>
<dbReference type="InterPro" id="IPR043917">
    <property type="entry name" value="DUF5753"/>
</dbReference>
<protein>
    <submittedName>
        <fullName evidence="2">Helix-turn-helix transcriptional regulator</fullName>
    </submittedName>
</protein>
<dbReference type="Gene3D" id="1.10.260.40">
    <property type="entry name" value="lambda repressor-like DNA-binding domains"/>
    <property type="match status" value="1"/>
</dbReference>
<dbReference type="InterPro" id="IPR010982">
    <property type="entry name" value="Lambda_DNA-bd_dom_sf"/>
</dbReference>
<dbReference type="RefSeq" id="WP_376737434.1">
    <property type="nucleotide sequence ID" value="NZ_JAYMRS010000004.1"/>
</dbReference>
<keyword evidence="3" id="KW-1185">Reference proteome</keyword>
<gene>
    <name evidence="2" type="ORF">VSQ78_14530</name>
</gene>
<dbReference type="SMART" id="SM00530">
    <property type="entry name" value="HTH_XRE"/>
    <property type="match status" value="1"/>
</dbReference>
<accession>A0ABV5DWG0</accession>
<dbReference type="Pfam" id="PF13560">
    <property type="entry name" value="HTH_31"/>
    <property type="match status" value="1"/>
</dbReference>
<sequence>MTTPQAAMRFGRELARTRKRAGITQEKLGGMLGASTSHMSNLERGHRSPALTLLPPLDEALGTGSRFQDLWDDLTGTGRPAWLDEIANAIQGASAVYEYQVLAFPAHFQTEAYSRALIRYGAPWLSSGEVESRVTERVARAERMAEAETPKLWLVMDESLLLRRYGGSEVTRAQLDHIAKLADRERVNLQVVPLDTPKHPGNSGAFRVIVTQDNPDAVYVESAREGQSVTESDEVAQHRMLFASLQGVALSPDSSIERVREEIKRLDKA</sequence>
<dbReference type="InterPro" id="IPR001387">
    <property type="entry name" value="Cro/C1-type_HTH"/>
</dbReference>
<dbReference type="PROSITE" id="PS50943">
    <property type="entry name" value="HTH_CROC1"/>
    <property type="match status" value="1"/>
</dbReference>
<dbReference type="Proteomes" id="UP001585053">
    <property type="component" value="Unassembled WGS sequence"/>
</dbReference>
<evidence type="ECO:0000259" key="1">
    <source>
        <dbReference type="PROSITE" id="PS50943"/>
    </source>
</evidence>
<feature type="domain" description="HTH cro/C1-type" evidence="1">
    <location>
        <begin position="14"/>
        <end position="74"/>
    </location>
</feature>
<dbReference type="EMBL" id="JAYMRS010000004">
    <property type="protein sequence ID" value="MFB8768923.1"/>
    <property type="molecule type" value="Genomic_DNA"/>
</dbReference>
<dbReference type="SUPFAM" id="SSF47413">
    <property type="entry name" value="lambda repressor-like DNA-binding domains"/>
    <property type="match status" value="1"/>
</dbReference>
<dbReference type="CDD" id="cd00093">
    <property type="entry name" value="HTH_XRE"/>
    <property type="match status" value="1"/>
</dbReference>
<organism evidence="2 3">
    <name type="scientific">Nocardiopsis alba</name>
    <dbReference type="NCBI Taxonomy" id="53437"/>
    <lineage>
        <taxon>Bacteria</taxon>
        <taxon>Bacillati</taxon>
        <taxon>Actinomycetota</taxon>
        <taxon>Actinomycetes</taxon>
        <taxon>Streptosporangiales</taxon>
        <taxon>Nocardiopsidaceae</taxon>
        <taxon>Nocardiopsis</taxon>
    </lineage>
</organism>
<proteinExistence type="predicted"/>
<evidence type="ECO:0000313" key="3">
    <source>
        <dbReference type="Proteomes" id="UP001585053"/>
    </source>
</evidence>